<accession>A0A9P4XS27</accession>
<protein>
    <submittedName>
        <fullName evidence="1">Uncharacterized protein</fullName>
    </submittedName>
</protein>
<name>A0A9P4XS27_9HYPO</name>
<reference evidence="1 2" key="1">
    <citation type="submission" date="2018-06" db="EMBL/GenBank/DDBJ databases">
        <title>Genome analysis of cellulolytic fungus Trichoderma lentiforme CFAM-422.</title>
        <authorList>
            <person name="Steindorff A.S."/>
            <person name="Formighieri E.F."/>
            <person name="Midorikawa G.E.O."/>
            <person name="Tamietti M.S."/>
            <person name="Ramos E.Z."/>
            <person name="Silva A.S."/>
            <person name="Bon E.P.S."/>
            <person name="Mendes T.D."/>
            <person name="Damaso M.C.T."/>
            <person name="Favaro L.C.L."/>
        </authorList>
    </citation>
    <scope>NUCLEOTIDE SEQUENCE [LARGE SCALE GENOMIC DNA]</scope>
    <source>
        <strain evidence="1 2">CFAM-422</strain>
    </source>
</reference>
<evidence type="ECO:0000313" key="1">
    <source>
        <dbReference type="EMBL" id="KAF3077303.1"/>
    </source>
</evidence>
<keyword evidence="2" id="KW-1185">Reference proteome</keyword>
<sequence length="139" mass="15445">MVLKACHPCLVLNVQRLSTGMDRHVPARTKSRGHISCDSSKGAYARMELIVIGGWLEIVVTTWYLDYLPLSAGILDCGRDPARGARGTRFPYRAEEVVGFCRFGQEITGLQRACLDKRSEAKNCFPCISILEVHACIQC</sequence>
<comment type="caution">
    <text evidence="1">The sequence shown here is derived from an EMBL/GenBank/DDBJ whole genome shotgun (WGS) entry which is preliminary data.</text>
</comment>
<proteinExistence type="predicted"/>
<organism evidence="1 2">
    <name type="scientific">Trichoderma lentiforme</name>
    <dbReference type="NCBI Taxonomy" id="1567552"/>
    <lineage>
        <taxon>Eukaryota</taxon>
        <taxon>Fungi</taxon>
        <taxon>Dikarya</taxon>
        <taxon>Ascomycota</taxon>
        <taxon>Pezizomycotina</taxon>
        <taxon>Sordariomycetes</taxon>
        <taxon>Hypocreomycetidae</taxon>
        <taxon>Hypocreales</taxon>
        <taxon>Hypocreaceae</taxon>
        <taxon>Trichoderma</taxon>
    </lineage>
</organism>
<dbReference type="Proteomes" id="UP000801864">
    <property type="component" value="Unassembled WGS sequence"/>
</dbReference>
<gene>
    <name evidence="1" type="ORF">CFAM422_000903</name>
</gene>
<dbReference type="AlphaFoldDB" id="A0A9P4XS27"/>
<evidence type="ECO:0000313" key="2">
    <source>
        <dbReference type="Proteomes" id="UP000801864"/>
    </source>
</evidence>
<dbReference type="EMBL" id="QLNT01000001">
    <property type="protein sequence ID" value="KAF3077303.1"/>
    <property type="molecule type" value="Genomic_DNA"/>
</dbReference>